<keyword evidence="7" id="KW-0460">Magnesium</keyword>
<evidence type="ECO:0000259" key="12">
    <source>
        <dbReference type="PROSITE" id="PS50880"/>
    </source>
</evidence>
<keyword evidence="9 11" id="KW-0238">DNA-binding</keyword>
<comment type="subunit">
    <text evidence="11">Monomer.</text>
</comment>
<evidence type="ECO:0000259" key="13">
    <source>
        <dbReference type="PROSITE" id="PS52039"/>
    </source>
</evidence>
<dbReference type="Pfam" id="PF01131">
    <property type="entry name" value="Topoisom_bac"/>
    <property type="match status" value="1"/>
</dbReference>
<evidence type="ECO:0000256" key="9">
    <source>
        <dbReference type="ARBA" id="ARBA00023125"/>
    </source>
</evidence>
<dbReference type="Gene3D" id="1.10.460.10">
    <property type="entry name" value="Topoisomerase I, domain 2"/>
    <property type="match status" value="1"/>
</dbReference>
<evidence type="ECO:0000256" key="3">
    <source>
        <dbReference type="ARBA" id="ARBA00022723"/>
    </source>
</evidence>
<dbReference type="SMART" id="SM00437">
    <property type="entry name" value="TOP1Ac"/>
    <property type="match status" value="1"/>
</dbReference>
<dbReference type="Gene3D" id="3.40.50.140">
    <property type="match status" value="1"/>
</dbReference>
<dbReference type="SUPFAM" id="SSF57783">
    <property type="entry name" value="Zinc beta-ribbon"/>
    <property type="match status" value="2"/>
</dbReference>
<evidence type="ECO:0000313" key="14">
    <source>
        <dbReference type="EMBL" id="AYN24781.1"/>
    </source>
</evidence>
<dbReference type="GO" id="GO:0003677">
    <property type="term" value="F:DNA binding"/>
    <property type="evidence" value="ECO:0007669"/>
    <property type="project" value="UniProtKB-KW"/>
</dbReference>
<evidence type="ECO:0000256" key="8">
    <source>
        <dbReference type="ARBA" id="ARBA00023029"/>
    </source>
</evidence>
<dbReference type="NCBIfam" id="TIGR01051">
    <property type="entry name" value="topA_bact"/>
    <property type="match status" value="1"/>
</dbReference>
<comment type="similarity">
    <text evidence="2 11">Belongs to the type IA topoisomerase family.</text>
</comment>
<accession>A0A3G2I6I8</accession>
<feature type="site" description="Interaction with DNA" evidence="11">
    <location>
        <position position="171"/>
    </location>
</feature>
<dbReference type="InterPro" id="IPR000380">
    <property type="entry name" value="Topo_IA"/>
</dbReference>
<gene>
    <name evidence="11 14" type="primary">topA</name>
    <name evidence="14" type="ORF">D8S97_02335</name>
</gene>
<dbReference type="SUPFAM" id="SSF56712">
    <property type="entry name" value="Prokaryotic type I DNA topoisomerase"/>
    <property type="match status" value="1"/>
</dbReference>
<dbReference type="InterPro" id="IPR006171">
    <property type="entry name" value="TOPRIM_dom"/>
</dbReference>
<dbReference type="Gene3D" id="1.10.290.10">
    <property type="entry name" value="Topoisomerase I, domain 4"/>
    <property type="match status" value="1"/>
</dbReference>
<dbReference type="SMART" id="SM00493">
    <property type="entry name" value="TOPRIM"/>
    <property type="match status" value="1"/>
</dbReference>
<dbReference type="GO" id="GO:0008270">
    <property type="term" value="F:zinc ion binding"/>
    <property type="evidence" value="ECO:0007669"/>
    <property type="project" value="UniProtKB-KW"/>
</dbReference>
<evidence type="ECO:0000313" key="15">
    <source>
        <dbReference type="Proteomes" id="UP000271533"/>
    </source>
</evidence>
<feature type="active site" description="O-(5'-phospho-DNA)-tyrosine intermediate" evidence="11">
    <location>
        <position position="313"/>
    </location>
</feature>
<feature type="site" description="Interaction with DNA" evidence="11">
    <location>
        <position position="162"/>
    </location>
</feature>
<dbReference type="EC" id="5.6.2.1" evidence="11"/>
<dbReference type="InterPro" id="IPR013825">
    <property type="entry name" value="Topo_IA_cen_sub2"/>
</dbReference>
<dbReference type="Pfam" id="PF21372">
    <property type="entry name" value="Zn_ribbon_bTOP1"/>
    <property type="match status" value="1"/>
</dbReference>
<evidence type="ECO:0000256" key="5">
    <source>
        <dbReference type="ARBA" id="ARBA00022771"/>
    </source>
</evidence>
<dbReference type="InterPro" id="IPR023406">
    <property type="entry name" value="Topo_IA_AS"/>
</dbReference>
<evidence type="ECO:0000256" key="10">
    <source>
        <dbReference type="ARBA" id="ARBA00023235"/>
    </source>
</evidence>
<dbReference type="PRINTS" id="PR00417">
    <property type="entry name" value="PRTPISMRASEI"/>
</dbReference>
<dbReference type="GO" id="GO:0003917">
    <property type="term" value="F:DNA topoisomerase type I (single strand cut, ATP-independent) activity"/>
    <property type="evidence" value="ECO:0007669"/>
    <property type="project" value="UniProtKB-UniRule"/>
</dbReference>
<dbReference type="PANTHER" id="PTHR42785">
    <property type="entry name" value="DNA TOPOISOMERASE, TYPE IA, CORE"/>
    <property type="match status" value="1"/>
</dbReference>
<feature type="domain" description="Topo IA-type catalytic" evidence="13">
    <location>
        <begin position="152"/>
        <end position="565"/>
    </location>
</feature>
<keyword evidence="5" id="KW-0863">Zinc-finger</keyword>
<dbReference type="Proteomes" id="UP000271533">
    <property type="component" value="Chromosome"/>
</dbReference>
<feature type="site" description="Interaction with DNA" evidence="11">
    <location>
        <position position="178"/>
    </location>
</feature>
<reference evidence="14 15" key="1">
    <citation type="submission" date="2018-10" db="EMBL/GenBank/DDBJ databases">
        <title>Genome sequence of the corn leaf aphid (Rhopalosiphum maidis Fitch).</title>
        <authorList>
            <person name="Chen W."/>
            <person name="Shakir S."/>
            <person name="Bigham M."/>
            <person name="Fei Z."/>
            <person name="Jander G."/>
        </authorList>
    </citation>
    <scope>NUCLEOTIDE SEQUENCE [LARGE SCALE GENOMIC DNA]</scope>
    <source>
        <strain evidence="14 15">BTI</strain>
    </source>
</reference>
<feature type="site" description="Interaction with DNA" evidence="11">
    <location>
        <position position="166"/>
    </location>
</feature>
<comment type="catalytic activity">
    <reaction evidence="1 11">
        <text>ATP-independent breakage of single-stranded DNA, followed by passage and rejoining.</text>
        <dbReference type="EC" id="5.6.2.1"/>
    </reaction>
</comment>
<evidence type="ECO:0000256" key="1">
    <source>
        <dbReference type="ARBA" id="ARBA00000213"/>
    </source>
</evidence>
<dbReference type="InterPro" id="IPR049330">
    <property type="entry name" value="TOP1_Znf"/>
</dbReference>
<dbReference type="InterPro" id="IPR013826">
    <property type="entry name" value="Topo_IA_cen_sub3"/>
</dbReference>
<dbReference type="CDD" id="cd00186">
    <property type="entry name" value="TOP1Ac"/>
    <property type="match status" value="1"/>
</dbReference>
<keyword evidence="3" id="KW-0479">Metal-binding</keyword>
<dbReference type="InterPro" id="IPR013497">
    <property type="entry name" value="Topo_IA_cen"/>
</dbReference>
<dbReference type="EMBL" id="CP032759">
    <property type="protein sequence ID" value="AYN24781.1"/>
    <property type="molecule type" value="Genomic_DNA"/>
</dbReference>
<name>A0A3G2I6I8_BUCRM</name>
<protein>
    <recommendedName>
        <fullName evidence="11">DNA topoisomerase 1</fullName>
        <ecNumber evidence="11">5.6.2.1</ecNumber>
    </recommendedName>
    <alternativeName>
        <fullName evidence="11">DNA topoisomerase I</fullName>
    </alternativeName>
</protein>
<feature type="site" description="Interaction with DNA" evidence="11">
    <location>
        <position position="163"/>
    </location>
</feature>
<dbReference type="InterPro" id="IPR003602">
    <property type="entry name" value="Topo_IA_DNA-bd_dom"/>
</dbReference>
<organism evidence="14 15">
    <name type="scientific">Buchnera aphidicola subsp. Rhopalosiphum maidis</name>
    <dbReference type="NCBI Taxonomy" id="118109"/>
    <lineage>
        <taxon>Bacteria</taxon>
        <taxon>Pseudomonadati</taxon>
        <taxon>Pseudomonadota</taxon>
        <taxon>Gammaproteobacteria</taxon>
        <taxon>Enterobacterales</taxon>
        <taxon>Erwiniaceae</taxon>
        <taxon>Buchnera</taxon>
    </lineage>
</organism>
<dbReference type="Gene3D" id="3.30.65.10">
    <property type="entry name" value="Bacterial Topoisomerase I, domain 1"/>
    <property type="match status" value="3"/>
</dbReference>
<proteinExistence type="inferred from homology"/>
<evidence type="ECO:0000256" key="2">
    <source>
        <dbReference type="ARBA" id="ARBA00009446"/>
    </source>
</evidence>
<keyword evidence="6" id="KW-0862">Zinc</keyword>
<comment type="function">
    <text evidence="11">Releases the supercoiling and torsional tension of DNA, which is introduced during the DNA replication and transcription, by transiently cleaving and rejoining one strand of the DNA duplex. Introduces a single-strand break via transesterification at a target site in duplex DNA. The scissile phosphodiester is attacked by the catalytic tyrosine of the enzyme, resulting in the formation of a DNA-(5'-phosphotyrosyl)-enzyme intermediate and the expulsion of a 3'-OH DNA strand. The free DNA strand then undergoes passage around the unbroken strand, thus removing DNA supercoils. Finally, in the religation step, the DNA 3'-OH attacks the covalent intermediate to expel the active-site tyrosine and restore the DNA phosphodiester backbone.</text>
</comment>
<feature type="domain" description="Toprim" evidence="12">
    <location>
        <begin position="3"/>
        <end position="136"/>
    </location>
</feature>
<dbReference type="InterPro" id="IPR013263">
    <property type="entry name" value="TopoI_Znr_bac"/>
</dbReference>
<dbReference type="HAMAP" id="MF_00952">
    <property type="entry name" value="Topoisom_1_prok"/>
    <property type="match status" value="1"/>
</dbReference>
<dbReference type="AlphaFoldDB" id="A0A3G2I6I8"/>
<dbReference type="OrthoDB" id="9804262at2"/>
<dbReference type="PROSITE" id="PS50880">
    <property type="entry name" value="TOPRIM"/>
    <property type="match status" value="1"/>
</dbReference>
<dbReference type="InterPro" id="IPR023405">
    <property type="entry name" value="Topo_IA_core_domain"/>
</dbReference>
<dbReference type="PROSITE" id="PS00396">
    <property type="entry name" value="TOPO_IA_1"/>
    <property type="match status" value="1"/>
</dbReference>
<feature type="site" description="Interaction with DNA" evidence="11">
    <location>
        <position position="315"/>
    </location>
</feature>
<dbReference type="Pfam" id="PF01751">
    <property type="entry name" value="Toprim"/>
    <property type="match status" value="1"/>
</dbReference>
<sequence length="856" mass="99391">MCKSLVIVESPVKAKTISKYLGNQYIVKSSVGHVRDLISNKPKKKKSIKKSNLEFNEKKILVQQMGINPYKNWKAEYHILPGKEKIISELKDIANKVNYIYLATDLDREGEAIAWHLKEVIGGNSFKFRRVVFNEITKQSIENAFQNISKINMNRVYAQQARRFMDRIVGYMISPLLWKKISRGLSAGRVQSVAVRLIAEREYEIKNFIEDEYWKVSLSLLSRENKKIIMEITHYKNKKFLLNNQKEVNSVIKKIKNLSFFVTDRKDKILKKKPPAPLITSTLQQASNLDLGFSVKKTMFLAQKLYEQGYITYIRTDSCFLSDYAIKKVRLYIEDFYGSDYLPEKPNIYANQKYSQEAHEAIRPSDVQITNIDNHDIDAAKLYKLIWNYFVASQMKSEIYKSINTTVIADTFKLHSSAKIILFSSWTKILKKSKKINFEFPILNIGDLLLLDKILPNQIFTKPPPRFSESSLVRELEKRGIGRPSTYATIITKIKEKGYLKVKKNKFYATKIGEILITRLKKNFSDLVDYDFTARMEKNLDQVSEKLINWKHLLNSFFDSFSKQLEKAKKEPEEGGMELNITVPTEINCSVCNKKMGIKTAVTGVFLSCLGYSSQLNEKRCKNTINLIELNDFNKTKEEEKKEKSFNLKNKCKKCNMIMDAYLINENLKILICINNPTCSGYDLKKGQFKKNLNNLFKKIKCERCESDMLFKIGRFGKFFMCINNECKNTRKILPNGEISEPKLKPIPFPDILCTKSNTWYVLREGISGIFFAANTFPKSRETRSPFVEELAKFEYLLPEKLRYLASAPQRDNQGNKTIVCFNKLSKKQYVASKKEGKFTGWSAFFIDQKWCIFNK</sequence>
<dbReference type="FunFam" id="3.40.50.140:FF:000001">
    <property type="entry name" value="DNA topoisomerase 1"/>
    <property type="match status" value="1"/>
</dbReference>
<dbReference type="InterPro" id="IPR005733">
    <property type="entry name" value="TopoI_bac-type"/>
</dbReference>
<dbReference type="Gene3D" id="2.70.20.10">
    <property type="entry name" value="Topoisomerase I, domain 3"/>
    <property type="match status" value="1"/>
</dbReference>
<dbReference type="SMART" id="SM00436">
    <property type="entry name" value="TOP1Bc"/>
    <property type="match status" value="1"/>
</dbReference>
<keyword evidence="10 11" id="KW-0413">Isomerase</keyword>
<keyword evidence="4" id="KW-0677">Repeat</keyword>
<dbReference type="InterPro" id="IPR013824">
    <property type="entry name" value="Topo_IA_cen_sub1"/>
</dbReference>
<feature type="region of interest" description="Interaction with DNA" evidence="11">
    <location>
        <begin position="186"/>
        <end position="191"/>
    </location>
</feature>
<dbReference type="InterPro" id="IPR003601">
    <property type="entry name" value="Topo_IA_2"/>
</dbReference>
<comment type="caution">
    <text evidence="11">Lacks conserved residue(s) required for the propagation of feature annotation.</text>
</comment>
<dbReference type="GO" id="GO:0006265">
    <property type="term" value="P:DNA topological change"/>
    <property type="evidence" value="ECO:0007669"/>
    <property type="project" value="UniProtKB-UniRule"/>
</dbReference>
<evidence type="ECO:0000256" key="11">
    <source>
        <dbReference type="HAMAP-Rule" id="MF_00952"/>
    </source>
</evidence>
<dbReference type="Pfam" id="PF08272">
    <property type="entry name" value="Zn_Ribbon_Topo"/>
    <property type="match status" value="2"/>
</dbReference>
<dbReference type="PROSITE" id="PS52039">
    <property type="entry name" value="TOPO_IA_2"/>
    <property type="match status" value="1"/>
</dbReference>
<dbReference type="Gene3D" id="2.20.25.10">
    <property type="match status" value="1"/>
</dbReference>
<dbReference type="PANTHER" id="PTHR42785:SF1">
    <property type="entry name" value="DNA TOPOISOMERASE"/>
    <property type="match status" value="1"/>
</dbReference>
<dbReference type="InterPro" id="IPR028612">
    <property type="entry name" value="Topoisom_1_IA"/>
</dbReference>
<feature type="site" description="Interaction with DNA" evidence="11">
    <location>
        <position position="33"/>
    </location>
</feature>
<keyword evidence="8 11" id="KW-0799">Topoisomerase</keyword>
<evidence type="ECO:0000256" key="7">
    <source>
        <dbReference type="ARBA" id="ARBA00022842"/>
    </source>
</evidence>
<dbReference type="RefSeq" id="WP_158361343.1">
    <property type="nucleotide sequence ID" value="NZ_CP032759.1"/>
</dbReference>
<evidence type="ECO:0000256" key="6">
    <source>
        <dbReference type="ARBA" id="ARBA00022833"/>
    </source>
</evidence>
<evidence type="ECO:0000256" key="4">
    <source>
        <dbReference type="ARBA" id="ARBA00022737"/>
    </source>
</evidence>